<reference evidence="2" key="2">
    <citation type="submission" date="2025-08" db="UniProtKB">
        <authorList>
            <consortium name="Ensembl"/>
        </authorList>
    </citation>
    <scope>IDENTIFICATION</scope>
</reference>
<accession>A0A670IFB8</accession>
<dbReference type="OMA" id="NECHTYL"/>
<sequence length="275" mass="31760">MGEGGELPDFEGLVLDLGQEKQMKEVLELSVFEMKNTVAELEKRLNSVEDEDNEWKTRYETQIELNRQLERQIGLLQGKMEQVHESPTDRLASVRSFDQMHVDSLNQFLKQLGEEKKSLQNQLKDYELRLEQEAKAYHKANDERRAYLAVISQISGSLKPSERQKMDAVEMKREDQLMRSHFVLRHTPTATSLSPAPTDPEKLRTPEITCIHCLSTNFRERQPARVFLSLAPSVFLQSMAWRGKCNIPRNQRILDPKKGPIKKTAGVKHLPKLKL</sequence>
<dbReference type="AlphaFoldDB" id="A0A670IFB8"/>
<keyword evidence="1" id="KW-0175">Coiled coil</keyword>
<proteinExistence type="predicted"/>
<evidence type="ECO:0000256" key="1">
    <source>
        <dbReference type="SAM" id="Coils"/>
    </source>
</evidence>
<gene>
    <name evidence="2" type="primary">LOC114595801</name>
</gene>
<organism evidence="2 3">
    <name type="scientific">Podarcis muralis</name>
    <name type="common">Wall lizard</name>
    <name type="synonym">Lacerta muralis</name>
    <dbReference type="NCBI Taxonomy" id="64176"/>
    <lineage>
        <taxon>Eukaryota</taxon>
        <taxon>Metazoa</taxon>
        <taxon>Chordata</taxon>
        <taxon>Craniata</taxon>
        <taxon>Vertebrata</taxon>
        <taxon>Euteleostomi</taxon>
        <taxon>Lepidosauria</taxon>
        <taxon>Squamata</taxon>
        <taxon>Bifurcata</taxon>
        <taxon>Unidentata</taxon>
        <taxon>Episquamata</taxon>
        <taxon>Laterata</taxon>
        <taxon>Lacertibaenia</taxon>
        <taxon>Lacertidae</taxon>
        <taxon>Podarcis</taxon>
    </lineage>
</organism>
<dbReference type="InterPro" id="IPR028022">
    <property type="entry name" value="DUF4600"/>
</dbReference>
<reference evidence="2" key="3">
    <citation type="submission" date="2025-09" db="UniProtKB">
        <authorList>
            <consortium name="Ensembl"/>
        </authorList>
    </citation>
    <scope>IDENTIFICATION</scope>
</reference>
<name>A0A670IFB8_PODMU</name>
<feature type="coiled-coil region" evidence="1">
    <location>
        <begin position="24"/>
        <end position="143"/>
    </location>
</feature>
<dbReference type="PANTHER" id="PTHR28671:SF3">
    <property type="entry name" value="COILED-COIL DOMAIN-CONTAINING PROTEIN 169"/>
    <property type="match status" value="1"/>
</dbReference>
<dbReference type="Ensembl" id="ENSPMRT00000010790.1">
    <property type="protein sequence ID" value="ENSPMRP00000010127.1"/>
    <property type="gene ID" value="ENSPMRG00000006762.1"/>
</dbReference>
<reference evidence="2 3" key="1">
    <citation type="journal article" date="2019" name="Proc. Natl. Acad. Sci. U.S.A.">
        <title>Regulatory changes in pterin and carotenoid genes underlie balanced color polymorphisms in the wall lizard.</title>
        <authorList>
            <person name="Andrade P."/>
            <person name="Pinho C."/>
            <person name="Perez I de Lanuza G."/>
            <person name="Afonso S."/>
            <person name="Brejcha J."/>
            <person name="Rubin C.J."/>
            <person name="Wallerman O."/>
            <person name="Pereira P."/>
            <person name="Sabatino S.J."/>
            <person name="Bellati A."/>
            <person name="Pellitteri-Rosa D."/>
            <person name="Bosakova Z."/>
            <person name="Bunikis I."/>
            <person name="Carretero M.A."/>
            <person name="Feiner N."/>
            <person name="Marsik P."/>
            <person name="Pauperio F."/>
            <person name="Salvi D."/>
            <person name="Soler L."/>
            <person name="While G.M."/>
            <person name="Uller T."/>
            <person name="Font E."/>
            <person name="Andersson L."/>
            <person name="Carneiro M."/>
        </authorList>
    </citation>
    <scope>NUCLEOTIDE SEQUENCE</scope>
</reference>
<dbReference type="GeneTree" id="ENSGT00940000165436"/>
<keyword evidence="3" id="KW-1185">Reference proteome</keyword>
<evidence type="ECO:0000313" key="2">
    <source>
        <dbReference type="Ensembl" id="ENSPMRP00000010127.1"/>
    </source>
</evidence>
<dbReference type="Pfam" id="PF15372">
    <property type="entry name" value="DUF4600"/>
    <property type="match status" value="1"/>
</dbReference>
<evidence type="ECO:0000313" key="3">
    <source>
        <dbReference type="Proteomes" id="UP000472272"/>
    </source>
</evidence>
<dbReference type="PANTHER" id="PTHR28671">
    <property type="entry name" value="COILED-COIL DOMAIN-CONTAINING PROTEIN 169"/>
    <property type="match status" value="1"/>
</dbReference>
<dbReference type="Proteomes" id="UP000472272">
    <property type="component" value="Chromosome 4"/>
</dbReference>
<protein>
    <submittedName>
        <fullName evidence="2">Coiled-coil domain-containing protein 169-like</fullName>
    </submittedName>
</protein>